<dbReference type="AlphaFoldDB" id="S9UHI6"/>
<feature type="compositionally biased region" description="Polar residues" evidence="7">
    <location>
        <begin position="89"/>
        <end position="98"/>
    </location>
</feature>
<evidence type="ECO:0000256" key="1">
    <source>
        <dbReference type="ARBA" id="ARBA00008645"/>
    </source>
</evidence>
<evidence type="ECO:0000256" key="5">
    <source>
        <dbReference type="PIRNR" id="PIRNR022950"/>
    </source>
</evidence>
<evidence type="ECO:0000259" key="8">
    <source>
        <dbReference type="Pfam" id="PF12697"/>
    </source>
</evidence>
<name>S9UHI6_9TRYP</name>
<evidence type="ECO:0000256" key="3">
    <source>
        <dbReference type="ARBA" id="ARBA00022801"/>
    </source>
</evidence>
<dbReference type="PANTHER" id="PTHR14189:SF0">
    <property type="entry name" value="PROTEIN PHOSPHATASE METHYLESTERASE 1"/>
    <property type="match status" value="1"/>
</dbReference>
<proteinExistence type="inferred from homology"/>
<evidence type="ECO:0000313" key="10">
    <source>
        <dbReference type="Proteomes" id="UP000015354"/>
    </source>
</evidence>
<evidence type="ECO:0000256" key="7">
    <source>
        <dbReference type="SAM" id="MobiDB-lite"/>
    </source>
</evidence>
<accession>S9UHI6</accession>
<comment type="caution">
    <text evidence="9">The sequence shown here is derived from an EMBL/GenBank/DDBJ whole genome shotgun (WGS) entry which is preliminary data.</text>
</comment>
<dbReference type="PIRSF" id="PIRSF022950">
    <property type="entry name" value="PPase_methylesterase_euk"/>
    <property type="match status" value="1"/>
</dbReference>
<dbReference type="InterPro" id="IPR029058">
    <property type="entry name" value="AB_hydrolase_fold"/>
</dbReference>
<feature type="domain" description="AB hydrolase-1" evidence="8">
    <location>
        <begin position="147"/>
        <end position="373"/>
    </location>
</feature>
<feature type="active site" evidence="6">
    <location>
        <position position="204"/>
    </location>
</feature>
<keyword evidence="3 5" id="KW-0378">Hydrolase</keyword>
<dbReference type="Proteomes" id="UP000015354">
    <property type="component" value="Unassembled WGS sequence"/>
</dbReference>
<dbReference type="InterPro" id="IPR000073">
    <property type="entry name" value="AB_hydrolase_1"/>
</dbReference>
<keyword evidence="2 5" id="KW-0719">Serine esterase</keyword>
<organism evidence="9 10">
    <name type="scientific">Strigomonas culicis</name>
    <dbReference type="NCBI Taxonomy" id="28005"/>
    <lineage>
        <taxon>Eukaryota</taxon>
        <taxon>Discoba</taxon>
        <taxon>Euglenozoa</taxon>
        <taxon>Kinetoplastea</taxon>
        <taxon>Metakinetoplastina</taxon>
        <taxon>Trypanosomatida</taxon>
        <taxon>Trypanosomatidae</taxon>
        <taxon>Strigomonadinae</taxon>
        <taxon>Strigomonas</taxon>
    </lineage>
</organism>
<feature type="active site" evidence="6">
    <location>
        <position position="362"/>
    </location>
</feature>
<keyword evidence="10" id="KW-1185">Reference proteome</keyword>
<dbReference type="InterPro" id="IPR016812">
    <property type="entry name" value="PPase_methylesterase_euk"/>
</dbReference>
<dbReference type="EMBL" id="ATMH01004142">
    <property type="protein sequence ID" value="EPY30287.1"/>
    <property type="molecule type" value="Genomic_DNA"/>
</dbReference>
<reference evidence="9 10" key="1">
    <citation type="journal article" date="2013" name="PLoS ONE">
        <title>Predicting the Proteins of Angomonas deanei, Strigomonas culicis and Their Respective Endosymbionts Reveals New Aspects of the Trypanosomatidae Family.</title>
        <authorList>
            <person name="Motta M.C."/>
            <person name="Martins A.C."/>
            <person name="de Souza S.S."/>
            <person name="Catta-Preta C.M."/>
            <person name="Silva R."/>
            <person name="Klein C.C."/>
            <person name="de Almeida L.G."/>
            <person name="de Lima Cunha O."/>
            <person name="Ciapina L.P."/>
            <person name="Brocchi M."/>
            <person name="Colabardini A.C."/>
            <person name="de Araujo Lima B."/>
            <person name="Machado C.R."/>
            <person name="de Almeida Soares C.M."/>
            <person name="Probst C.M."/>
            <person name="de Menezes C.B."/>
            <person name="Thompson C.E."/>
            <person name="Bartholomeu D.C."/>
            <person name="Gradia D.F."/>
            <person name="Pavoni D.P."/>
            <person name="Grisard E.C."/>
            <person name="Fantinatti-Garboggini F."/>
            <person name="Marchini F.K."/>
            <person name="Rodrigues-Luiz G.F."/>
            <person name="Wagner G."/>
            <person name="Goldman G.H."/>
            <person name="Fietto J.L."/>
            <person name="Elias M.C."/>
            <person name="Goldman M.H."/>
            <person name="Sagot M.F."/>
            <person name="Pereira M."/>
            <person name="Stoco P.H."/>
            <person name="de Mendonca-Neto R.P."/>
            <person name="Teixeira S.M."/>
            <person name="Maciel T.E."/>
            <person name="de Oliveira Mendes T.A."/>
            <person name="Urmenyi T.P."/>
            <person name="de Souza W."/>
            <person name="Schenkman S."/>
            <person name="de Vasconcelos A.T."/>
        </authorList>
    </citation>
    <scope>NUCLEOTIDE SEQUENCE [LARGE SCALE GENOMIC DNA]</scope>
</reference>
<sequence>MSAVENEERKQAPLENRAEHITFTNAKKEDFHVTVFRPERAAAPNTPHPVLLCVHGAGMSGDSFYNLASFLERQGGPVVATDLPPSLGHSPTRSSFTSHAKGMPPRAPSIGGSREQHSPPGPAMLRGATSVAVNALMVANSDAEAEDIDMVVVTYDMRCHGLSTFAGGEEQLSLGVMVADFVDVLRFVLEEVCPAGEAFVLGHSVGGSVVAHALADHKKETKGRVSGVILVDVVEGTAKMSLHYMNDFLRKRPGHFATVKEAQTWFLQHGGMRSAEGAAVSVPPLLTTATVGGECVFVWRTDLQKMEHVWGGWFDELDKKFVSLPYSKMLCLANADRLDTELTVAQMQGKFQFEIIGNNCGHYIMDDATATIAAKVRRFVKRIVVLTRKLHAVNMKAEMTASGGLHFNNATIPASRMPR</sequence>
<dbReference type="Pfam" id="PF12697">
    <property type="entry name" value="Abhydrolase_6"/>
    <property type="match status" value="1"/>
</dbReference>
<evidence type="ECO:0000256" key="2">
    <source>
        <dbReference type="ARBA" id="ARBA00022487"/>
    </source>
</evidence>
<dbReference type="Gene3D" id="3.40.50.1820">
    <property type="entry name" value="alpha/beta hydrolase"/>
    <property type="match status" value="2"/>
</dbReference>
<dbReference type="OrthoDB" id="194865at2759"/>
<dbReference type="GO" id="GO:0051723">
    <property type="term" value="F:protein methylesterase activity"/>
    <property type="evidence" value="ECO:0007669"/>
    <property type="project" value="UniProtKB-EC"/>
</dbReference>
<feature type="active site" evidence="6">
    <location>
        <position position="232"/>
    </location>
</feature>
<comment type="similarity">
    <text evidence="1 5">Belongs to the AB hydrolase superfamily.</text>
</comment>
<protein>
    <recommendedName>
        <fullName evidence="5">Protein phosphatase methylesterase 1</fullName>
        <shortName evidence="5">PME-1</shortName>
        <ecNumber evidence="5">3.1.1.-</ecNumber>
    </recommendedName>
</protein>
<feature type="region of interest" description="Disordered" evidence="7">
    <location>
        <begin position="86"/>
        <end position="119"/>
    </location>
</feature>
<evidence type="ECO:0000256" key="6">
    <source>
        <dbReference type="PIRSR" id="PIRSR022950-1"/>
    </source>
</evidence>
<dbReference type="EC" id="3.1.1.-" evidence="5"/>
<gene>
    <name evidence="9" type="ORF">STCU_04142</name>
</gene>
<dbReference type="SUPFAM" id="SSF53474">
    <property type="entry name" value="alpha/beta-Hydrolases"/>
    <property type="match status" value="1"/>
</dbReference>
<dbReference type="PANTHER" id="PTHR14189">
    <property type="entry name" value="PROTEIN PHOSPHATASE METHYLESTERASE-1 RELATED"/>
    <property type="match status" value="1"/>
</dbReference>
<comment type="function">
    <text evidence="5">Demethylates proteins that have been reversibly carboxymethylated.</text>
</comment>
<comment type="catalytic activity">
    <reaction evidence="4">
        <text>[phosphatase 2A protein]-C-terminal L-leucine methyl ester + H2O = [phosphatase 2A protein]-C-terminal L-leucine + methanol + H(+)</text>
        <dbReference type="Rhea" id="RHEA:48548"/>
        <dbReference type="Rhea" id="RHEA-COMP:12134"/>
        <dbReference type="Rhea" id="RHEA-COMP:12135"/>
        <dbReference type="ChEBI" id="CHEBI:15377"/>
        <dbReference type="ChEBI" id="CHEBI:15378"/>
        <dbReference type="ChEBI" id="CHEBI:17790"/>
        <dbReference type="ChEBI" id="CHEBI:90516"/>
        <dbReference type="ChEBI" id="CHEBI:90517"/>
        <dbReference type="EC" id="3.1.1.89"/>
    </reaction>
</comment>
<evidence type="ECO:0000313" key="9">
    <source>
        <dbReference type="EMBL" id="EPY30287.1"/>
    </source>
</evidence>
<evidence type="ECO:0000256" key="4">
    <source>
        <dbReference type="ARBA" id="ARBA00049203"/>
    </source>
</evidence>